<feature type="region of interest" description="Disordered" evidence="1">
    <location>
        <begin position="31"/>
        <end position="54"/>
    </location>
</feature>
<proteinExistence type="predicted"/>
<comment type="caution">
    <text evidence="2">The sequence shown here is derived from an EMBL/GenBank/DDBJ whole genome shotgun (WGS) entry which is preliminary data.</text>
</comment>
<evidence type="ECO:0000313" key="3">
    <source>
        <dbReference type="Proteomes" id="UP000327011"/>
    </source>
</evidence>
<dbReference type="RefSeq" id="WP_150939357.1">
    <property type="nucleotide sequence ID" value="NZ_VYTZ01000018.1"/>
</dbReference>
<dbReference type="EMBL" id="VYTZ01000018">
    <property type="protein sequence ID" value="KAA9374031.1"/>
    <property type="molecule type" value="Genomic_DNA"/>
</dbReference>
<organism evidence="2 3">
    <name type="scientific">Microbispora cellulosiformans</name>
    <dbReference type="NCBI Taxonomy" id="2614688"/>
    <lineage>
        <taxon>Bacteria</taxon>
        <taxon>Bacillati</taxon>
        <taxon>Actinomycetota</taxon>
        <taxon>Actinomycetes</taxon>
        <taxon>Streptosporangiales</taxon>
        <taxon>Streptosporangiaceae</taxon>
        <taxon>Microbispora</taxon>
    </lineage>
</organism>
<reference evidence="2 3" key="1">
    <citation type="submission" date="2019-09" db="EMBL/GenBank/DDBJ databases">
        <title>Screening of Novel Bioactive Compounds from Soil-Associated.</title>
        <authorList>
            <person name="Gong X."/>
        </authorList>
    </citation>
    <scope>NUCLEOTIDE SEQUENCE [LARGE SCALE GENOMIC DNA]</scope>
    <source>
        <strain evidence="2 3">Gxj-6</strain>
    </source>
</reference>
<accession>A0A5J5JTR9</accession>
<feature type="compositionally biased region" description="Low complexity" evidence="1">
    <location>
        <begin position="38"/>
        <end position="48"/>
    </location>
</feature>
<evidence type="ECO:0000313" key="2">
    <source>
        <dbReference type="EMBL" id="KAA9374031.1"/>
    </source>
</evidence>
<keyword evidence="3" id="KW-1185">Reference proteome</keyword>
<dbReference type="AlphaFoldDB" id="A0A5J5JTR9"/>
<evidence type="ECO:0000256" key="1">
    <source>
        <dbReference type="SAM" id="MobiDB-lite"/>
    </source>
</evidence>
<sequence>MSALVGALLGGGVVAATGLIWDQTHAGASRVAGGDQDGLLPRGRSLPGGEDGRLPQWCQRTENGIICRPNG</sequence>
<name>A0A5J5JTR9_9ACTN</name>
<protein>
    <submittedName>
        <fullName evidence="2">Uncharacterized protein</fullName>
    </submittedName>
</protein>
<gene>
    <name evidence="2" type="ORF">F5972_32865</name>
</gene>
<dbReference type="Proteomes" id="UP000327011">
    <property type="component" value="Unassembled WGS sequence"/>
</dbReference>